<dbReference type="PANTHER" id="PTHR13789:SF268">
    <property type="entry name" value="5-METHYLPHENAZINE-1-CARBOXYLATE 1-MONOOXYGENASE"/>
    <property type="match status" value="1"/>
</dbReference>
<dbReference type="Proteomes" id="UP000290174">
    <property type="component" value="Unassembled WGS sequence"/>
</dbReference>
<name>A0A4Q0QCN0_9BRAD</name>
<dbReference type="InterPro" id="IPR050493">
    <property type="entry name" value="FAD-dep_Monooxygenase_BioMet"/>
</dbReference>
<dbReference type="Pfam" id="PF01494">
    <property type="entry name" value="FAD_binding_3"/>
    <property type="match status" value="1"/>
</dbReference>
<dbReference type="GO" id="GO:0004497">
    <property type="term" value="F:monooxygenase activity"/>
    <property type="evidence" value="ECO:0007669"/>
    <property type="project" value="UniProtKB-KW"/>
</dbReference>
<dbReference type="PRINTS" id="PR00420">
    <property type="entry name" value="RNGMNOXGNASE"/>
</dbReference>
<evidence type="ECO:0000256" key="1">
    <source>
        <dbReference type="ARBA" id="ARBA00023002"/>
    </source>
</evidence>
<evidence type="ECO:0000313" key="6">
    <source>
        <dbReference type="Proteomes" id="UP000290174"/>
    </source>
</evidence>
<dbReference type="AlphaFoldDB" id="A0A4Q0QCN0"/>
<dbReference type="NCBIfam" id="NF005720">
    <property type="entry name" value="PRK07538.1"/>
    <property type="match status" value="1"/>
</dbReference>
<keyword evidence="2 5" id="KW-0503">Monooxygenase</keyword>
<dbReference type="GO" id="GO:0071949">
    <property type="term" value="F:FAD binding"/>
    <property type="evidence" value="ECO:0007669"/>
    <property type="project" value="InterPro"/>
</dbReference>
<dbReference type="Proteomes" id="UP000290565">
    <property type="component" value="Unassembled WGS sequence"/>
</dbReference>
<accession>A0A4Q0SKR4</accession>
<accession>A0A4Q0QCN0</accession>
<organism evidence="4 6">
    <name type="scientific">Bradyrhizobium zhanjiangense</name>
    <dbReference type="NCBI Taxonomy" id="1325107"/>
    <lineage>
        <taxon>Bacteria</taxon>
        <taxon>Pseudomonadati</taxon>
        <taxon>Pseudomonadota</taxon>
        <taxon>Alphaproteobacteria</taxon>
        <taxon>Hyphomicrobiales</taxon>
        <taxon>Nitrobacteraceae</taxon>
        <taxon>Bradyrhizobium</taxon>
    </lineage>
</organism>
<protein>
    <submittedName>
        <fullName evidence="4">Flavin-dependent oxidoreductase</fullName>
    </submittedName>
    <submittedName>
        <fullName evidence="5">Salicylate 1-monooxygenase</fullName>
    </submittedName>
</protein>
<dbReference type="EMBL" id="RKMK01000038">
    <property type="protein sequence ID" value="RXG88005.1"/>
    <property type="molecule type" value="Genomic_DNA"/>
</dbReference>
<sequence>MKAIIVGGGIGGLTTALMLRSRGLDCEIFEQADTIRELGVGINTLPHAMRELAGLGLLQKLDEVAIRTDQLYYLNRHGQEVWREARGIDAGHDVPQFSIHRGRLQGVIHRAVEERLGQQAIHTGCRLGAFTQDEGGVTAYFFDRVGAHVHTARGDILIGADGIHSRVRETLFPNEGPPCWNGLMLWRGARDWPLFLTGKSMIVAGGLNAKVVIYPIAEGSSPASRLTNWAVLVKVGEGNAPPPRKEDWSRPGRREELMPHVARFSVPYIDVKSLISATPEFYEYPTCDRDPLPYWSSGRVTLLGDAAHPMYPVGSNGASQAILDARCLADVLVRAEHPRQALLEYEKKRLPMTAEIVRSNRRGGPEGVIDAVEQLAPDGFDNVDNVLSYSQREAIVRGYATKAGFAAVPGLAAVRAEVGGRAG</sequence>
<comment type="caution">
    <text evidence="4">The sequence shown here is derived from an EMBL/GenBank/DDBJ whole genome shotgun (WGS) entry which is preliminary data.</text>
</comment>
<dbReference type="PANTHER" id="PTHR13789">
    <property type="entry name" value="MONOOXYGENASE"/>
    <property type="match status" value="1"/>
</dbReference>
<dbReference type="InterPro" id="IPR002938">
    <property type="entry name" value="FAD-bd"/>
</dbReference>
<keyword evidence="1" id="KW-0560">Oxidoreductase</keyword>
<dbReference type="SUPFAM" id="SSF54373">
    <property type="entry name" value="FAD-linked reductases, C-terminal domain"/>
    <property type="match status" value="1"/>
</dbReference>
<dbReference type="InterPro" id="IPR036188">
    <property type="entry name" value="FAD/NAD-bd_sf"/>
</dbReference>
<dbReference type="Gene3D" id="3.30.9.30">
    <property type="match status" value="1"/>
</dbReference>
<evidence type="ECO:0000259" key="3">
    <source>
        <dbReference type="Pfam" id="PF01494"/>
    </source>
</evidence>
<dbReference type="SUPFAM" id="SSF51905">
    <property type="entry name" value="FAD/NAD(P)-binding domain"/>
    <property type="match status" value="1"/>
</dbReference>
<evidence type="ECO:0000313" key="5">
    <source>
        <dbReference type="EMBL" id="RXH40107.1"/>
    </source>
</evidence>
<dbReference type="EMBL" id="LBJM01000045">
    <property type="protein sequence ID" value="RXH40107.1"/>
    <property type="molecule type" value="Genomic_DNA"/>
</dbReference>
<dbReference type="RefSeq" id="WP_128932571.1">
    <property type="nucleotide sequence ID" value="NZ_CP022221.1"/>
</dbReference>
<evidence type="ECO:0000256" key="2">
    <source>
        <dbReference type="ARBA" id="ARBA00023033"/>
    </source>
</evidence>
<dbReference type="Gene3D" id="3.50.50.60">
    <property type="entry name" value="FAD/NAD(P)-binding domain"/>
    <property type="match status" value="1"/>
</dbReference>
<proteinExistence type="predicted"/>
<reference evidence="5 7" key="1">
    <citation type="submission" date="2015-04" db="EMBL/GenBank/DDBJ databases">
        <title>Comparative genomics of rhizobia nodulating Arachis hypogaea in China.</title>
        <authorList>
            <person name="Li Y."/>
        </authorList>
    </citation>
    <scope>NUCLEOTIDE SEQUENCE [LARGE SCALE GENOMIC DNA]</scope>
    <source>
        <strain evidence="5 7">CCBAU 51787</strain>
    </source>
</reference>
<reference evidence="4 6" key="2">
    <citation type="submission" date="2018-11" db="EMBL/GenBank/DDBJ databases">
        <title>Bradyrhizobium sp. nov., isolated from effective nodules of peanut in China.</title>
        <authorList>
            <person name="Li Y."/>
        </authorList>
    </citation>
    <scope>NUCLEOTIDE SEQUENCE [LARGE SCALE GENOMIC DNA]</scope>
    <source>
        <strain evidence="4 6">CCBAU 51770</strain>
    </source>
</reference>
<feature type="domain" description="FAD-binding" evidence="3">
    <location>
        <begin position="2"/>
        <end position="358"/>
    </location>
</feature>
<evidence type="ECO:0000313" key="7">
    <source>
        <dbReference type="Proteomes" id="UP000290565"/>
    </source>
</evidence>
<gene>
    <name evidence="4" type="ORF">EAS61_30275</name>
    <name evidence="5" type="ORF">XH94_15320</name>
</gene>
<evidence type="ECO:0000313" key="4">
    <source>
        <dbReference type="EMBL" id="RXG88005.1"/>
    </source>
</evidence>